<protein>
    <submittedName>
        <fullName evidence="1">Uncharacterized protein</fullName>
    </submittedName>
</protein>
<name>A0A1X7VI09_AMPQE</name>
<dbReference type="EnsemblMetazoa" id="Aqu2.1.39454_001">
    <property type="protein sequence ID" value="Aqu2.1.39454_001"/>
    <property type="gene ID" value="Aqu2.1.39454"/>
</dbReference>
<evidence type="ECO:0000313" key="1">
    <source>
        <dbReference type="EnsemblMetazoa" id="Aqu2.1.39454_001"/>
    </source>
</evidence>
<sequence>MALTATATHKTYKVVRQRLSLLNQKLTGCQPNCFNIKYEVRTLEMLRHFVVTLLVSLRFRVWNILRQ</sequence>
<dbReference type="AlphaFoldDB" id="A0A1X7VI09"/>
<reference evidence="1" key="1">
    <citation type="submission" date="2017-05" db="UniProtKB">
        <authorList>
            <consortium name="EnsemblMetazoa"/>
        </authorList>
    </citation>
    <scope>IDENTIFICATION</scope>
</reference>
<organism evidence="1">
    <name type="scientific">Amphimedon queenslandica</name>
    <name type="common">Sponge</name>
    <dbReference type="NCBI Taxonomy" id="400682"/>
    <lineage>
        <taxon>Eukaryota</taxon>
        <taxon>Metazoa</taxon>
        <taxon>Porifera</taxon>
        <taxon>Demospongiae</taxon>
        <taxon>Heteroscleromorpha</taxon>
        <taxon>Haplosclerida</taxon>
        <taxon>Niphatidae</taxon>
        <taxon>Amphimedon</taxon>
    </lineage>
</organism>
<proteinExistence type="predicted"/>
<accession>A0A1X7VI09</accession>
<dbReference type="InParanoid" id="A0A1X7VI09"/>